<feature type="transmembrane region" description="Helical" evidence="5">
    <location>
        <begin position="44"/>
        <end position="64"/>
    </location>
</feature>
<gene>
    <name evidence="6" type="ORF">DYP60_12780</name>
</gene>
<reference evidence="6 7" key="2">
    <citation type="submission" date="2018-09" db="EMBL/GenBank/DDBJ databases">
        <title>Genome of Sphaerochaeta halotolerans strain 4-11.</title>
        <authorList>
            <person name="Nazina T.N."/>
            <person name="Sokolova D.S."/>
        </authorList>
    </citation>
    <scope>NUCLEOTIDE SEQUENCE [LARGE SCALE GENOMIC DNA]</scope>
    <source>
        <strain evidence="6 7">4-11</strain>
    </source>
</reference>
<dbReference type="InterPro" id="IPR003825">
    <property type="entry name" value="Colicin-V_CvpA"/>
</dbReference>
<evidence type="ECO:0000256" key="1">
    <source>
        <dbReference type="ARBA" id="ARBA00004141"/>
    </source>
</evidence>
<feature type="transmembrane region" description="Helical" evidence="5">
    <location>
        <begin position="12"/>
        <end position="32"/>
    </location>
</feature>
<reference evidence="7" key="1">
    <citation type="submission" date="2018-08" db="EMBL/GenBank/DDBJ databases">
        <authorList>
            <person name="Grouzdev D.S."/>
            <person name="Krutkina M.S."/>
        </authorList>
    </citation>
    <scope>NUCLEOTIDE SEQUENCE [LARGE SCALE GENOMIC DNA]</scope>
    <source>
        <strain evidence="7">4-11</strain>
    </source>
</reference>
<accession>A0A372MDH6</accession>
<dbReference type="RefSeq" id="WP_117331403.1">
    <property type="nucleotide sequence ID" value="NZ_QUWK01000017.1"/>
</dbReference>
<dbReference type="GO" id="GO:0016020">
    <property type="term" value="C:membrane"/>
    <property type="evidence" value="ECO:0007669"/>
    <property type="project" value="UniProtKB-SubCell"/>
</dbReference>
<proteinExistence type="predicted"/>
<dbReference type="EMBL" id="QUWK01000017">
    <property type="protein sequence ID" value="RFU93849.1"/>
    <property type="molecule type" value="Genomic_DNA"/>
</dbReference>
<protein>
    <submittedName>
        <fullName evidence="6">CvpA family protein</fullName>
    </submittedName>
</protein>
<dbReference type="Pfam" id="PF02674">
    <property type="entry name" value="Colicin_V"/>
    <property type="match status" value="1"/>
</dbReference>
<evidence type="ECO:0000313" key="7">
    <source>
        <dbReference type="Proteomes" id="UP000264002"/>
    </source>
</evidence>
<keyword evidence="2 5" id="KW-0812">Transmembrane</keyword>
<dbReference type="PANTHER" id="PTHR37306">
    <property type="entry name" value="COLICIN V PRODUCTION PROTEIN"/>
    <property type="match status" value="1"/>
</dbReference>
<dbReference type="Proteomes" id="UP000264002">
    <property type="component" value="Unassembled WGS sequence"/>
</dbReference>
<feature type="transmembrane region" description="Helical" evidence="5">
    <location>
        <begin position="112"/>
        <end position="133"/>
    </location>
</feature>
<organism evidence="6 7">
    <name type="scientific">Sphaerochaeta halotolerans</name>
    <dbReference type="NCBI Taxonomy" id="2293840"/>
    <lineage>
        <taxon>Bacteria</taxon>
        <taxon>Pseudomonadati</taxon>
        <taxon>Spirochaetota</taxon>
        <taxon>Spirochaetia</taxon>
        <taxon>Spirochaetales</taxon>
        <taxon>Sphaerochaetaceae</taxon>
        <taxon>Sphaerochaeta</taxon>
    </lineage>
</organism>
<evidence type="ECO:0000256" key="2">
    <source>
        <dbReference type="ARBA" id="ARBA00022692"/>
    </source>
</evidence>
<name>A0A372MDH6_9SPIR</name>
<comment type="caution">
    <text evidence="6">The sequence shown here is derived from an EMBL/GenBank/DDBJ whole genome shotgun (WGS) entry which is preliminary data.</text>
</comment>
<evidence type="ECO:0000313" key="6">
    <source>
        <dbReference type="EMBL" id="RFU93849.1"/>
    </source>
</evidence>
<comment type="subcellular location">
    <subcellularLocation>
        <location evidence="1">Membrane</location>
        <topology evidence="1">Multi-pass membrane protein</topology>
    </subcellularLocation>
</comment>
<dbReference type="OrthoDB" id="370494at2"/>
<keyword evidence="4 5" id="KW-0472">Membrane</keyword>
<dbReference type="AlphaFoldDB" id="A0A372MDH6"/>
<sequence>MQWGLTIGSVYFNSIDIIVFSLAIIGGIAGTLSGFADAFSHRSGFIVGFFSALMFTKLIAELLVQSFSLPGLLASLISFVILFLLGYALMRFVGNLLETALNATGLRPVNSLLGFLWGVLEVGIVCALVIYVLEIQTAFDLSAVFDKSQFTLNVVRPLVPETVNWFASTVQAPNV</sequence>
<keyword evidence="3 5" id="KW-1133">Transmembrane helix</keyword>
<evidence type="ECO:0000256" key="5">
    <source>
        <dbReference type="SAM" id="Phobius"/>
    </source>
</evidence>
<dbReference type="GO" id="GO:0009403">
    <property type="term" value="P:toxin biosynthetic process"/>
    <property type="evidence" value="ECO:0007669"/>
    <property type="project" value="InterPro"/>
</dbReference>
<evidence type="ECO:0000256" key="4">
    <source>
        <dbReference type="ARBA" id="ARBA00023136"/>
    </source>
</evidence>
<dbReference type="PANTHER" id="PTHR37306:SF1">
    <property type="entry name" value="COLICIN V PRODUCTION PROTEIN"/>
    <property type="match status" value="1"/>
</dbReference>
<keyword evidence="7" id="KW-1185">Reference proteome</keyword>
<feature type="transmembrane region" description="Helical" evidence="5">
    <location>
        <begin position="71"/>
        <end position="92"/>
    </location>
</feature>
<evidence type="ECO:0000256" key="3">
    <source>
        <dbReference type="ARBA" id="ARBA00022989"/>
    </source>
</evidence>